<protein>
    <submittedName>
        <fullName evidence="1">Complement C4-B</fullName>
    </submittedName>
</protein>
<reference evidence="2" key="1">
    <citation type="journal article" date="2013" name="Science">
        <title>Comparative analysis of bat genomes provides insight into the evolution of flight and immunity.</title>
        <authorList>
            <person name="Zhang G."/>
            <person name="Cowled C."/>
            <person name="Shi Z."/>
            <person name="Huang Z."/>
            <person name="Bishop-Lilly K.A."/>
            <person name="Fang X."/>
            <person name="Wynne J.W."/>
            <person name="Xiong Z."/>
            <person name="Baker M.L."/>
            <person name="Zhao W."/>
            <person name="Tachedjian M."/>
            <person name="Zhu Y."/>
            <person name="Zhou P."/>
            <person name="Jiang X."/>
            <person name="Ng J."/>
            <person name="Yang L."/>
            <person name="Wu L."/>
            <person name="Xiao J."/>
            <person name="Feng Y."/>
            <person name="Chen Y."/>
            <person name="Sun X."/>
            <person name="Zhang Y."/>
            <person name="Marsh G.A."/>
            <person name="Crameri G."/>
            <person name="Broder C.C."/>
            <person name="Frey K.G."/>
            <person name="Wang L.F."/>
            <person name="Wang J."/>
        </authorList>
    </citation>
    <scope>NUCLEOTIDE SEQUENCE [LARGE SCALE GENOMIC DNA]</scope>
</reference>
<organism evidence="1 2">
    <name type="scientific">Myotis davidii</name>
    <name type="common">David's myotis</name>
    <dbReference type="NCBI Taxonomy" id="225400"/>
    <lineage>
        <taxon>Eukaryota</taxon>
        <taxon>Metazoa</taxon>
        <taxon>Chordata</taxon>
        <taxon>Craniata</taxon>
        <taxon>Vertebrata</taxon>
        <taxon>Euteleostomi</taxon>
        <taxon>Mammalia</taxon>
        <taxon>Eutheria</taxon>
        <taxon>Laurasiatheria</taxon>
        <taxon>Chiroptera</taxon>
        <taxon>Yangochiroptera</taxon>
        <taxon>Vespertilionidae</taxon>
        <taxon>Myotis</taxon>
    </lineage>
</organism>
<dbReference type="EMBL" id="KB113694">
    <property type="protein sequence ID" value="ELK23402.1"/>
    <property type="molecule type" value="Genomic_DNA"/>
</dbReference>
<name>L5LB28_MYODS</name>
<proteinExistence type="predicted"/>
<accession>L5LB28</accession>
<keyword evidence="2" id="KW-1185">Reference proteome</keyword>
<dbReference type="Proteomes" id="UP000010556">
    <property type="component" value="Unassembled WGS sequence"/>
</dbReference>
<sequence length="93" mass="10572">MQNTTCQDLQIEVTVLGHVEYTMAAEEDYPDYYDYQSQGDSASLGLAGDDPGALSQPVTPLQLFEGRRSRRRREVPKVAEEQEARVQYTVCIW</sequence>
<evidence type="ECO:0000313" key="1">
    <source>
        <dbReference type="EMBL" id="ELK23402.1"/>
    </source>
</evidence>
<evidence type="ECO:0000313" key="2">
    <source>
        <dbReference type="Proteomes" id="UP000010556"/>
    </source>
</evidence>
<gene>
    <name evidence="1" type="ORF">MDA_GLEAN10005649</name>
</gene>
<dbReference type="AlphaFoldDB" id="L5LB28"/>